<reference evidence="2 3" key="1">
    <citation type="journal article" date="2020" name="Antonie Van Leeuwenhoek">
        <title>Rhodopirellula heiligendammensis sp. nov., Rhodopirellula pilleata sp. nov., and Rhodopirellula solitaria sp. nov. isolated from natural or artificial marine surfaces in Northern Germany and California, USA, and emended description of the genus Rhodopirellula.</title>
        <authorList>
            <person name="Kallscheuer N."/>
            <person name="Wiegand S."/>
            <person name="Jogler M."/>
            <person name="Boedeker C."/>
            <person name="Peeters S.H."/>
            <person name="Rast P."/>
            <person name="Heuer A."/>
            <person name="Jetten M.S.M."/>
            <person name="Rohde M."/>
            <person name="Jogler C."/>
        </authorList>
    </citation>
    <scope>NUCLEOTIDE SEQUENCE [LARGE SCALE GENOMIC DNA]</scope>
    <source>
        <strain evidence="2 3">Poly21</strain>
    </source>
</reference>
<keyword evidence="3" id="KW-1185">Reference proteome</keyword>
<dbReference type="PANTHER" id="PTHR30386:SF18">
    <property type="entry name" value="INNER MEMBRANE PROTEIN YIAV-RELATED"/>
    <property type="match status" value="1"/>
</dbReference>
<evidence type="ECO:0000313" key="2">
    <source>
        <dbReference type="EMBL" id="TWU09843.1"/>
    </source>
</evidence>
<accession>A0A5C6BCM0</accession>
<dbReference type="Gene3D" id="1.10.287.470">
    <property type="entry name" value="Helix hairpin bin"/>
    <property type="match status" value="1"/>
</dbReference>
<dbReference type="AlphaFoldDB" id="A0A5C6BCM0"/>
<name>A0A5C6BCM0_9BACT</name>
<dbReference type="InterPro" id="IPR050739">
    <property type="entry name" value="MFP"/>
</dbReference>
<dbReference type="Gene3D" id="2.40.30.170">
    <property type="match status" value="1"/>
</dbReference>
<evidence type="ECO:0000256" key="1">
    <source>
        <dbReference type="SAM" id="Coils"/>
    </source>
</evidence>
<comment type="caution">
    <text evidence="2">The sequence shown here is derived from an EMBL/GenBank/DDBJ whole genome shotgun (WGS) entry which is preliminary data.</text>
</comment>
<organism evidence="2 3">
    <name type="scientific">Allorhodopirellula heiligendammensis</name>
    <dbReference type="NCBI Taxonomy" id="2714739"/>
    <lineage>
        <taxon>Bacteria</taxon>
        <taxon>Pseudomonadati</taxon>
        <taxon>Planctomycetota</taxon>
        <taxon>Planctomycetia</taxon>
        <taxon>Pirellulales</taxon>
        <taxon>Pirellulaceae</taxon>
        <taxon>Allorhodopirellula</taxon>
    </lineage>
</organism>
<protein>
    <submittedName>
        <fullName evidence="2">Efflux pump membrane fusion protein</fullName>
    </submittedName>
</protein>
<proteinExistence type="predicted"/>
<dbReference type="RefSeq" id="WP_302120567.1">
    <property type="nucleotide sequence ID" value="NZ_SJPU01000006.1"/>
</dbReference>
<keyword evidence="1" id="KW-0175">Coiled coil</keyword>
<dbReference type="Proteomes" id="UP000319908">
    <property type="component" value="Unassembled WGS sequence"/>
</dbReference>
<gene>
    <name evidence="2" type="ORF">Poly21_53900</name>
</gene>
<dbReference type="PANTHER" id="PTHR30386">
    <property type="entry name" value="MEMBRANE FUSION SUBUNIT OF EMRAB-TOLC MULTIDRUG EFFLUX PUMP"/>
    <property type="match status" value="1"/>
</dbReference>
<sequence length="583" mass="64060">MSRCSITKFSTHEETGTAAFDSRFIPAFLVLLALGGCMRDPVVYPPKPPRPVTTMLLREEVPDSTNVVSGSVKSWKTESMGFEVSGRVEWVLEPGKNVFGLVKDVDGIVISPGTPLAQIDPDRYEVALESAAAALQVAKLEHEVALIRKEESIPSDIQSAKSDLELAKLDFARAKKLEDQNALSQAEFDLAENRMLNARDRLTSLEAMLKQSDAEAQSALAKIKQAEQGLRDAKRDLENTTLYAAYRGQVSSVEVVPGSVVSAGSPVLNLQMMDPIKVEIEVSGEQSRQLQLRQEVPISFITDEDQPHEMRALVYVVAPSADPATRTFTVTLLVLNTQSRPKLPAAACGTSAARTQDVWPLDVRSVIGAQRKLNDVHTDSFFIEEDAIETNEEGSFVWLLSDVQTGDEIPEVASVTRRQVELLDLRIPYLGNWVFREVRFHDEPPPLGLLAGQLEFPDGARNDWDGTSLVFDSGPQWMLRPGDLVRVNLSSQSPAAGYFVPVEAIYEESGRTYLFVVAQQDGVTIARKTLVNTMIRDNLKTGSKIQITPATPHDLDAETQIVVGGVHFLQNGERIAVQNGVSQ</sequence>
<dbReference type="Gene3D" id="2.40.50.100">
    <property type="match status" value="1"/>
</dbReference>
<dbReference type="EMBL" id="SJPU01000006">
    <property type="protein sequence ID" value="TWU09843.1"/>
    <property type="molecule type" value="Genomic_DNA"/>
</dbReference>
<evidence type="ECO:0000313" key="3">
    <source>
        <dbReference type="Proteomes" id="UP000319908"/>
    </source>
</evidence>
<dbReference type="SUPFAM" id="SSF111369">
    <property type="entry name" value="HlyD-like secretion proteins"/>
    <property type="match status" value="1"/>
</dbReference>
<dbReference type="Gene3D" id="2.40.420.20">
    <property type="match status" value="1"/>
</dbReference>
<feature type="coiled-coil region" evidence="1">
    <location>
        <begin position="174"/>
        <end position="240"/>
    </location>
</feature>